<dbReference type="AlphaFoldDB" id="A0A6S7ITQ3"/>
<feature type="region of interest" description="Disordered" evidence="1">
    <location>
        <begin position="300"/>
        <end position="335"/>
    </location>
</feature>
<dbReference type="Proteomes" id="UP001152795">
    <property type="component" value="Unassembled WGS sequence"/>
</dbReference>
<organism evidence="2 3">
    <name type="scientific">Paramuricea clavata</name>
    <name type="common">Red gorgonian</name>
    <name type="synonym">Violescent sea-whip</name>
    <dbReference type="NCBI Taxonomy" id="317549"/>
    <lineage>
        <taxon>Eukaryota</taxon>
        <taxon>Metazoa</taxon>
        <taxon>Cnidaria</taxon>
        <taxon>Anthozoa</taxon>
        <taxon>Octocorallia</taxon>
        <taxon>Malacalcyonacea</taxon>
        <taxon>Plexauridae</taxon>
        <taxon>Paramuricea</taxon>
    </lineage>
</organism>
<evidence type="ECO:0000256" key="1">
    <source>
        <dbReference type="SAM" id="MobiDB-lite"/>
    </source>
</evidence>
<evidence type="ECO:0000313" key="2">
    <source>
        <dbReference type="EMBL" id="CAB4022724.1"/>
    </source>
</evidence>
<feature type="non-terminal residue" evidence="2">
    <location>
        <position position="335"/>
    </location>
</feature>
<reference evidence="2" key="1">
    <citation type="submission" date="2020-04" db="EMBL/GenBank/DDBJ databases">
        <authorList>
            <person name="Alioto T."/>
            <person name="Alioto T."/>
            <person name="Gomez Garrido J."/>
        </authorList>
    </citation>
    <scope>NUCLEOTIDE SEQUENCE</scope>
    <source>
        <strain evidence="2">A484AB</strain>
    </source>
</reference>
<dbReference type="EMBL" id="CACRXK020012119">
    <property type="protein sequence ID" value="CAB4022724.1"/>
    <property type="molecule type" value="Genomic_DNA"/>
</dbReference>
<protein>
    <submittedName>
        <fullName evidence="2">Uncharacterized protein</fullName>
    </submittedName>
</protein>
<feature type="region of interest" description="Disordered" evidence="1">
    <location>
        <begin position="249"/>
        <end position="273"/>
    </location>
</feature>
<comment type="caution">
    <text evidence="2">The sequence shown here is derived from an EMBL/GenBank/DDBJ whole genome shotgun (WGS) entry which is preliminary data.</text>
</comment>
<feature type="compositionally biased region" description="Polar residues" evidence="1">
    <location>
        <begin position="262"/>
        <end position="273"/>
    </location>
</feature>
<keyword evidence="3" id="KW-1185">Reference proteome</keyword>
<evidence type="ECO:0000313" key="3">
    <source>
        <dbReference type="Proteomes" id="UP001152795"/>
    </source>
</evidence>
<proteinExistence type="predicted"/>
<accession>A0A6S7ITQ3</accession>
<feature type="compositionally biased region" description="Polar residues" evidence="1">
    <location>
        <begin position="314"/>
        <end position="335"/>
    </location>
</feature>
<name>A0A6S7ITQ3_PARCT</name>
<gene>
    <name evidence="2" type="ORF">PACLA_8A027669</name>
</gene>
<sequence>MSKRRRGSDMFSREAFLARLASKAEARENINKIANFVSAKNLRLSQLLEEKNEIAEETMIFILSTKLTTKGLMTLAMAIKHVPSRYSQAEDLRVYVTLVEARCPTLCSKYEKDFEDVLWKATEEESFNFNCMMTPPVDLCLYCRKPLSTNNKPNKATLFTLSGPIPCTKLRLRCRECDVQYGICSIRDKTGEWKPVMRIMLMQHCTGGYLLLESDVKMGNEQEKDSLINDEEFNSDSFHDRVLVFEIIDEPEPENETKHSGDSQVSKGESEQQTLIYSGPTSNEFNSDSFYDRVLVFEIIDEPEPENETKHSGDSQVSKGESEQQTLIYSGPTSN</sequence>